<dbReference type="Gene3D" id="2.160.20.80">
    <property type="entry name" value="E3 ubiquitin-protein ligase SopA"/>
    <property type="match status" value="2"/>
</dbReference>
<proteinExistence type="predicted"/>
<dbReference type="InterPro" id="IPR051082">
    <property type="entry name" value="Pentapeptide-BTB/POZ_domain"/>
</dbReference>
<name>A0ABT4IL42_9EURY</name>
<dbReference type="EMBL" id="JAPTGC010000001">
    <property type="protein sequence ID" value="MCZ0861813.1"/>
    <property type="molecule type" value="Genomic_DNA"/>
</dbReference>
<dbReference type="PANTHER" id="PTHR14136">
    <property type="entry name" value="BTB_POZ DOMAIN-CONTAINING PROTEIN KCTD9"/>
    <property type="match status" value="1"/>
</dbReference>
<dbReference type="Pfam" id="PF00805">
    <property type="entry name" value="Pentapeptide"/>
    <property type="match status" value="4"/>
</dbReference>
<comment type="caution">
    <text evidence="1">The sequence shown here is derived from an EMBL/GenBank/DDBJ whole genome shotgun (WGS) entry which is preliminary data.</text>
</comment>
<accession>A0ABT4IL42</accession>
<evidence type="ECO:0000313" key="2">
    <source>
        <dbReference type="Proteomes" id="UP001141336"/>
    </source>
</evidence>
<keyword evidence="2" id="KW-1185">Reference proteome</keyword>
<gene>
    <name evidence="1" type="ORF">O0S09_00895</name>
</gene>
<sequence>MNTKRGSFTMPPRRTRFNQDQYALLRRGSESMDFTEWNRWYAEYLADNLFLRSTDSYGAHLAGADLAYWYLEGADLRFAQLQGADLSYSYLKHANLANANLAGTNLWRAFFAGAELSGANPDAAVYDPAGRIKFDPLHASRLREAAESGNIGAWNEWYKRELSKADGDVRLYGAYLEEASLRNLDLSGAVLCYAHLEGADLRHVNLSGANLSHVHLEGADLWQADLTGADLRYAELGGANLAGAKKEKALF</sequence>
<protein>
    <submittedName>
        <fullName evidence="1">Pentapeptide repeat-containing protein</fullName>
    </submittedName>
</protein>
<dbReference type="RefSeq" id="WP_268921999.1">
    <property type="nucleotide sequence ID" value="NZ_JAPTGC010000001.1"/>
</dbReference>
<dbReference type="SUPFAM" id="SSF141571">
    <property type="entry name" value="Pentapeptide repeat-like"/>
    <property type="match status" value="2"/>
</dbReference>
<evidence type="ECO:0000313" key="1">
    <source>
        <dbReference type="EMBL" id="MCZ0861813.1"/>
    </source>
</evidence>
<reference evidence="1" key="1">
    <citation type="submission" date="2022-12" db="EMBL/GenBank/DDBJ databases">
        <title>Isolation and characterisation of novel Methanocorpusculum spp. from native Australian herbivores indicates the genus is ancestrally host-associated.</title>
        <authorList>
            <person name="Volmer J.G."/>
            <person name="Soo R.M."/>
            <person name="Evans P.N."/>
            <person name="Hoedt E.C."/>
            <person name="Astorga Alsina A.L."/>
            <person name="Woodcroft B.J."/>
            <person name="Tyson G.W."/>
            <person name="Hugenholtz P."/>
            <person name="Morrison M."/>
        </authorList>
    </citation>
    <scope>NUCLEOTIDE SEQUENCE</scope>
    <source>
        <strain evidence="1">CW153</strain>
    </source>
</reference>
<dbReference type="PANTHER" id="PTHR14136:SF17">
    <property type="entry name" value="BTB_POZ DOMAIN-CONTAINING PROTEIN KCTD9"/>
    <property type="match status" value="1"/>
</dbReference>
<dbReference type="InterPro" id="IPR001646">
    <property type="entry name" value="5peptide_repeat"/>
</dbReference>
<organism evidence="1 2">
    <name type="scientific">Methanocorpusculum vombati</name>
    <dbReference type="NCBI Taxonomy" id="3002864"/>
    <lineage>
        <taxon>Archaea</taxon>
        <taxon>Methanobacteriati</taxon>
        <taxon>Methanobacteriota</taxon>
        <taxon>Stenosarchaea group</taxon>
        <taxon>Methanomicrobia</taxon>
        <taxon>Methanomicrobiales</taxon>
        <taxon>Methanocorpusculaceae</taxon>
        <taxon>Methanocorpusculum</taxon>
    </lineage>
</organism>
<dbReference type="Proteomes" id="UP001141336">
    <property type="component" value="Unassembled WGS sequence"/>
</dbReference>